<dbReference type="InterPro" id="IPR036724">
    <property type="entry name" value="Cobalamin-bd_sf"/>
</dbReference>
<evidence type="ECO:0000256" key="3">
    <source>
        <dbReference type="ARBA" id="ARBA00023125"/>
    </source>
</evidence>
<reference evidence="7 8" key="1">
    <citation type="submission" date="2019-02" db="EMBL/GenBank/DDBJ databases">
        <title>Kribbella capetownensis sp. nov. and Kribbella speibonae sp. nov., isolated from soil.</title>
        <authorList>
            <person name="Curtis S.M."/>
            <person name="Norton I."/>
            <person name="Everest G.J."/>
            <person name="Meyers P.R."/>
        </authorList>
    </citation>
    <scope>NUCLEOTIDE SEQUENCE [LARGE SCALE GENOMIC DNA]</scope>
    <source>
        <strain evidence="7 8">KCTC 29219</strain>
    </source>
</reference>
<dbReference type="PANTHER" id="PTHR30204:SF69">
    <property type="entry name" value="MERR-FAMILY TRANSCRIPTIONAL REGULATOR"/>
    <property type="match status" value="1"/>
</dbReference>
<dbReference type="Pfam" id="PF02310">
    <property type="entry name" value="B12-binding"/>
    <property type="match status" value="1"/>
</dbReference>
<accession>A0A4R0GX98</accession>
<dbReference type="PROSITE" id="PS00552">
    <property type="entry name" value="HTH_MERR_1"/>
    <property type="match status" value="1"/>
</dbReference>
<keyword evidence="1" id="KW-0678">Repressor</keyword>
<keyword evidence="2" id="KW-0805">Transcription regulation</keyword>
<dbReference type="PROSITE" id="PS51332">
    <property type="entry name" value="B12_BINDING"/>
    <property type="match status" value="1"/>
</dbReference>
<evidence type="ECO:0000313" key="7">
    <source>
        <dbReference type="EMBL" id="TCC02531.1"/>
    </source>
</evidence>
<dbReference type="InterPro" id="IPR000551">
    <property type="entry name" value="MerR-type_HTH_dom"/>
</dbReference>
<feature type="domain" description="HTH merR-type" evidence="5">
    <location>
        <begin position="21"/>
        <end position="90"/>
    </location>
</feature>
<organism evidence="7 8">
    <name type="scientific">Kribbella soli</name>
    <dbReference type="NCBI Taxonomy" id="1124743"/>
    <lineage>
        <taxon>Bacteria</taxon>
        <taxon>Bacillati</taxon>
        <taxon>Actinomycetota</taxon>
        <taxon>Actinomycetes</taxon>
        <taxon>Propionibacteriales</taxon>
        <taxon>Kribbellaceae</taxon>
        <taxon>Kribbella</taxon>
    </lineage>
</organism>
<dbReference type="SUPFAM" id="SSF46955">
    <property type="entry name" value="Putative DNA-binding domain"/>
    <property type="match status" value="1"/>
</dbReference>
<dbReference type="PANTHER" id="PTHR30204">
    <property type="entry name" value="REDOX-CYCLING DRUG-SENSING TRANSCRIPTIONAL ACTIVATOR SOXR"/>
    <property type="match status" value="1"/>
</dbReference>
<dbReference type="SUPFAM" id="SSF52242">
    <property type="entry name" value="Cobalamin (vitamin B12)-binding domain"/>
    <property type="match status" value="1"/>
</dbReference>
<evidence type="ECO:0000259" key="5">
    <source>
        <dbReference type="PROSITE" id="PS50937"/>
    </source>
</evidence>
<dbReference type="InterPro" id="IPR047057">
    <property type="entry name" value="MerR_fam"/>
</dbReference>
<dbReference type="GO" id="GO:0003700">
    <property type="term" value="F:DNA-binding transcription factor activity"/>
    <property type="evidence" value="ECO:0007669"/>
    <property type="project" value="InterPro"/>
</dbReference>
<proteinExistence type="predicted"/>
<evidence type="ECO:0000256" key="1">
    <source>
        <dbReference type="ARBA" id="ARBA00022491"/>
    </source>
</evidence>
<dbReference type="InterPro" id="IPR036594">
    <property type="entry name" value="Meth_synthase_dom"/>
</dbReference>
<dbReference type="PROSITE" id="PS50937">
    <property type="entry name" value="HTH_MERR_2"/>
    <property type="match status" value="1"/>
</dbReference>
<dbReference type="GO" id="GO:0046872">
    <property type="term" value="F:metal ion binding"/>
    <property type="evidence" value="ECO:0007669"/>
    <property type="project" value="InterPro"/>
</dbReference>
<keyword evidence="3" id="KW-0238">DNA-binding</keyword>
<evidence type="ECO:0000256" key="2">
    <source>
        <dbReference type="ARBA" id="ARBA00023015"/>
    </source>
</evidence>
<gene>
    <name evidence="7" type="ORF">E0H45_36410</name>
</gene>
<keyword evidence="8" id="KW-1185">Reference proteome</keyword>
<dbReference type="AlphaFoldDB" id="A0A4R0GX98"/>
<dbReference type="GO" id="GO:0003677">
    <property type="term" value="F:DNA binding"/>
    <property type="evidence" value="ECO:0007669"/>
    <property type="project" value="UniProtKB-KW"/>
</dbReference>
<dbReference type="Pfam" id="PF02607">
    <property type="entry name" value="B12-binding_2"/>
    <property type="match status" value="1"/>
</dbReference>
<keyword evidence="4" id="KW-0804">Transcription</keyword>
<dbReference type="GO" id="GO:0031419">
    <property type="term" value="F:cobalamin binding"/>
    <property type="evidence" value="ECO:0007669"/>
    <property type="project" value="InterPro"/>
</dbReference>
<protein>
    <submittedName>
        <fullName evidence="7">Cobalamin B12-binding domain-containing protein</fullName>
    </submittedName>
</protein>
<evidence type="ECO:0000313" key="8">
    <source>
        <dbReference type="Proteomes" id="UP000292346"/>
    </source>
</evidence>
<dbReference type="InterPro" id="IPR009061">
    <property type="entry name" value="DNA-bd_dom_put_sf"/>
</dbReference>
<dbReference type="InterPro" id="IPR003759">
    <property type="entry name" value="Cbl-bd_cap"/>
</dbReference>
<dbReference type="SMART" id="SM00422">
    <property type="entry name" value="HTH_MERR"/>
    <property type="match status" value="1"/>
</dbReference>
<dbReference type="Gene3D" id="1.10.1240.10">
    <property type="entry name" value="Methionine synthase domain"/>
    <property type="match status" value="1"/>
</dbReference>
<feature type="domain" description="B12-binding" evidence="6">
    <location>
        <begin position="191"/>
        <end position="307"/>
    </location>
</feature>
<sequence>MSKVCLKFVYCVIVETSVPGGLRIGALSKRAGVSEHVLRAWESRYGLLSPTRSSGGFRLYSDTDVRRVQRMRAYLAEGLSAAEAARAVLAEPAAAAPPDPVVVRMAEANGAASLRAALDLLDERAAHVVLDQLFGALTIEAVIRDVLMPYLYELGDRWSRGEVTVGQEHFASNVIRSRLAALSPGWGGGRGPQVLLACPPGELHDIALLSFGLVLRRSGWRVIFLGADSPTSDIQRTADALGADLVMLAASDASRFDAIRPELVRIAQGRPVALAGPGASAELAAAVGAQYVDDDPVTAAERLEERR</sequence>
<dbReference type="InterPro" id="IPR006158">
    <property type="entry name" value="Cobalamin-bd"/>
</dbReference>
<dbReference type="Pfam" id="PF13411">
    <property type="entry name" value="MerR_1"/>
    <property type="match status" value="1"/>
</dbReference>
<evidence type="ECO:0000256" key="4">
    <source>
        <dbReference type="ARBA" id="ARBA00023163"/>
    </source>
</evidence>
<comment type="caution">
    <text evidence="7">The sequence shown here is derived from an EMBL/GenBank/DDBJ whole genome shotgun (WGS) entry which is preliminary data.</text>
</comment>
<evidence type="ECO:0000259" key="6">
    <source>
        <dbReference type="PROSITE" id="PS51332"/>
    </source>
</evidence>
<dbReference type="Gene3D" id="3.40.50.280">
    <property type="entry name" value="Cobalamin-binding domain"/>
    <property type="match status" value="1"/>
</dbReference>
<dbReference type="Proteomes" id="UP000292346">
    <property type="component" value="Unassembled WGS sequence"/>
</dbReference>
<name>A0A4R0GX98_9ACTN</name>
<dbReference type="OrthoDB" id="9800334at2"/>
<dbReference type="Gene3D" id="1.10.1660.10">
    <property type="match status" value="1"/>
</dbReference>
<dbReference type="EMBL" id="SJJZ01000005">
    <property type="protein sequence ID" value="TCC02531.1"/>
    <property type="molecule type" value="Genomic_DNA"/>
</dbReference>